<accession>A0A240EWW1</accession>
<dbReference type="InterPro" id="IPR036514">
    <property type="entry name" value="SGNH_hydro_sf"/>
</dbReference>
<dbReference type="GO" id="GO:0004622">
    <property type="term" value="F:phosphatidylcholine lysophospholipase activity"/>
    <property type="evidence" value="ECO:0007669"/>
    <property type="project" value="TreeGrafter"/>
</dbReference>
<evidence type="ECO:0000259" key="1">
    <source>
        <dbReference type="Pfam" id="PF13472"/>
    </source>
</evidence>
<dbReference type="Proteomes" id="UP000225149">
    <property type="component" value="Segment"/>
</dbReference>
<protein>
    <submittedName>
        <fullName evidence="2">GDSL-like Lipase / SGNH-Hydrolase</fullName>
    </submittedName>
</protein>
<keyword evidence="3" id="KW-1185">Reference proteome</keyword>
<proteinExistence type="predicted"/>
<dbReference type="CDD" id="cd00229">
    <property type="entry name" value="SGNH_hydrolase"/>
    <property type="match status" value="1"/>
</dbReference>
<dbReference type="KEGG" id="vg:54974174"/>
<reference evidence="2 3" key="1">
    <citation type="journal article" date="2017" name="PLoS ONE">
        <title>Environmental bacteriophages active on biofilms and planktonic forms of toxigenic Vibrio cholerae: Potential relevance in cholera epidemiology.</title>
        <authorList>
            <person name="Naser I.B."/>
            <person name="Hoque M.M."/>
            <person name="Abdullah A."/>
            <person name="Bari S.M.N."/>
            <person name="Ghosh A.N."/>
            <person name="Faruque S.M."/>
        </authorList>
    </citation>
    <scope>NUCLEOTIDE SEQUENCE [LARGE SCALE GENOMIC DNA]</scope>
</reference>
<dbReference type="EMBL" id="KY065149">
    <property type="protein sequence ID" value="APD18153.1"/>
    <property type="molecule type" value="Genomic_DNA"/>
</dbReference>
<dbReference type="InterPro" id="IPR013830">
    <property type="entry name" value="SGNH_hydro"/>
</dbReference>
<dbReference type="PANTHER" id="PTHR30383">
    <property type="entry name" value="THIOESTERASE 1/PROTEASE 1/LYSOPHOSPHOLIPASE L1"/>
    <property type="match status" value="1"/>
</dbReference>
<feature type="domain" description="SGNH hydrolase-type esterase" evidence="1">
    <location>
        <begin position="104"/>
        <end position="276"/>
    </location>
</feature>
<organism evidence="2 3">
    <name type="scientific">Vibrio phage JSF7</name>
    <dbReference type="NCBI Taxonomy" id="1292086"/>
    <lineage>
        <taxon>Viruses</taxon>
        <taxon>Duplodnaviria</taxon>
        <taxon>Heunggongvirae</taxon>
        <taxon>Uroviricota</taxon>
        <taxon>Caudoviricetes</taxon>
        <taxon>Autographivirales</taxon>
        <taxon>Tawavirus</taxon>
        <taxon>Tawavirus JSF7</taxon>
    </lineage>
</organism>
<dbReference type="RefSeq" id="YP_009784179.1">
    <property type="nucleotide sequence ID" value="NC_047741.1"/>
</dbReference>
<keyword evidence="2" id="KW-0378">Hydrolase</keyword>
<dbReference type="PANTHER" id="PTHR30383:SF5">
    <property type="entry name" value="SGNH HYDROLASE-TYPE ESTERASE DOMAIN-CONTAINING PROTEIN"/>
    <property type="match status" value="1"/>
</dbReference>
<evidence type="ECO:0000313" key="3">
    <source>
        <dbReference type="Proteomes" id="UP000225149"/>
    </source>
</evidence>
<sequence>MYSGNMRTITTSGVTTLKADAERVGFRVDMISDGTVEFGDGGGKVPVKAGSFYEPLVCPIGNITIESAGGYVITFREGADVSDVNSGSEPVRVLLEKQLIKLVAFGDSFTDNGDSTRQANGSYSISTAGYWGWLWGMSSQEFEMLDGLGVTGNQTRDILARVPSVLATDADVVVLMGGTNDLNAGETPEFARDGMRQVLDALIAGGKYVLLVPVAHRRMTDGLNTKIDTLNELYAELVAERSDRVVMAKSSEAFNALSAANSREATTDGLHPTGYGASLIASEAVKTLDAHFKSLPLVRTNYAPNPDLAGVSGVLYSGATGQVPDDWRLYFADPTNDGSSLGVGGVVGGDGTVTLRSGNSTTVANAAKAFFRTGDVIVPQGGEWSFELEVTCAYTGNAVQHKVYMSCSDPARGIVEFQGSRFSELMNFNKFRMRTPYQDIGTATKVQLYYLVETDGTGVIESVVAKPRLVKKP</sequence>
<dbReference type="GeneID" id="54974174"/>
<dbReference type="Gene3D" id="3.40.50.1110">
    <property type="entry name" value="SGNH hydrolase"/>
    <property type="match status" value="1"/>
</dbReference>
<dbReference type="SUPFAM" id="SSF52266">
    <property type="entry name" value="SGNH hydrolase"/>
    <property type="match status" value="1"/>
</dbReference>
<name>A0A240EWW1_9CAUD</name>
<evidence type="ECO:0000313" key="2">
    <source>
        <dbReference type="EMBL" id="APD18153.1"/>
    </source>
</evidence>
<dbReference type="InterPro" id="IPR051532">
    <property type="entry name" value="Ester_Hydrolysis_Enzymes"/>
</dbReference>
<dbReference type="Pfam" id="PF13472">
    <property type="entry name" value="Lipase_GDSL_2"/>
    <property type="match status" value="1"/>
</dbReference>